<gene>
    <name evidence="1" type="ORF">SAMN04489716_1276</name>
</gene>
<sequence>MTAANVSGMHSSVKTAVNRFNRCVVAWQDSPRVGRLVRRRMTVVTYSGRKSGREFSIPVAYFRQPGGVRIDVMMPDAKNWWRNFTGDGGPLSLRLDDEIRTGHAVARRTDKGRVEVTVELA</sequence>
<dbReference type="Proteomes" id="UP000198688">
    <property type="component" value="Chromosome I"/>
</dbReference>
<dbReference type="EMBL" id="LT629758">
    <property type="protein sequence ID" value="SDS65160.1"/>
    <property type="molecule type" value="Genomic_DNA"/>
</dbReference>
<dbReference type="AlphaFoldDB" id="A0A1H1TY53"/>
<protein>
    <recommendedName>
        <fullName evidence="3">Deazaflavin-dependent oxidoreductase, nitroreductase family</fullName>
    </recommendedName>
</protein>
<evidence type="ECO:0000313" key="1">
    <source>
        <dbReference type="EMBL" id="SDS65160.1"/>
    </source>
</evidence>
<keyword evidence="2" id="KW-1185">Reference proteome</keyword>
<reference evidence="1 2" key="1">
    <citation type="submission" date="2016-10" db="EMBL/GenBank/DDBJ databases">
        <authorList>
            <person name="de Groot N.N."/>
        </authorList>
    </citation>
    <scope>NUCLEOTIDE SEQUENCE [LARGE SCALE GENOMIC DNA]</scope>
    <source>
        <strain evidence="1 2">DSM 43941</strain>
    </source>
</reference>
<proteinExistence type="predicted"/>
<dbReference type="STRING" id="113562.SAMN04489716_1276"/>
<evidence type="ECO:0008006" key="3">
    <source>
        <dbReference type="Google" id="ProtNLM"/>
    </source>
</evidence>
<organism evidence="1 2">
    <name type="scientific">Actinoplanes derwentensis</name>
    <dbReference type="NCBI Taxonomy" id="113562"/>
    <lineage>
        <taxon>Bacteria</taxon>
        <taxon>Bacillati</taxon>
        <taxon>Actinomycetota</taxon>
        <taxon>Actinomycetes</taxon>
        <taxon>Micromonosporales</taxon>
        <taxon>Micromonosporaceae</taxon>
        <taxon>Actinoplanes</taxon>
    </lineage>
</organism>
<accession>A0A1H1TY53</accession>
<evidence type="ECO:0000313" key="2">
    <source>
        <dbReference type="Proteomes" id="UP000198688"/>
    </source>
</evidence>
<dbReference type="InterPro" id="IPR012349">
    <property type="entry name" value="Split_barrel_FMN-bd"/>
</dbReference>
<dbReference type="Gene3D" id="2.30.110.10">
    <property type="entry name" value="Electron Transport, Fmn-binding Protein, Chain A"/>
    <property type="match status" value="1"/>
</dbReference>
<name>A0A1H1TY53_9ACTN</name>